<evidence type="ECO:0000256" key="10">
    <source>
        <dbReference type="SAM" id="SignalP"/>
    </source>
</evidence>
<evidence type="ECO:0000313" key="15">
    <source>
        <dbReference type="Proteomes" id="UP000705283"/>
    </source>
</evidence>
<dbReference type="FunFam" id="3.90.76.10:FF:000001">
    <property type="entry name" value="Oligopeptide ABC transporter substrate-binding protein"/>
    <property type="match status" value="1"/>
</dbReference>
<keyword evidence="14" id="KW-1185">Reference proteome</keyword>
<comment type="similarity">
    <text evidence="2">Belongs to the bacterial solute-binding protein 5 family.</text>
</comment>
<comment type="caution">
    <text evidence="12">The sequence shown here is derived from an EMBL/GenBank/DDBJ whole genome shotgun (WGS) entry which is preliminary data.</text>
</comment>
<dbReference type="CDD" id="cd08504">
    <property type="entry name" value="PBP2_OppA"/>
    <property type="match status" value="1"/>
</dbReference>
<dbReference type="Pfam" id="PF00496">
    <property type="entry name" value="SBP_bac_5"/>
    <property type="match status" value="1"/>
</dbReference>
<dbReference type="RefSeq" id="WP_055770428.1">
    <property type="nucleotide sequence ID" value="NZ_CBCSCF010000003.1"/>
</dbReference>
<feature type="chain" id="PRO_5041414562" description="Periplasmic oligopeptide-binding protein OppA" evidence="10">
    <location>
        <begin position="29"/>
        <end position="548"/>
    </location>
</feature>
<dbReference type="Gene3D" id="3.40.190.10">
    <property type="entry name" value="Periplasmic binding protein-like II"/>
    <property type="match status" value="1"/>
</dbReference>
<dbReference type="GO" id="GO:0030288">
    <property type="term" value="C:outer membrane-bounded periplasmic space"/>
    <property type="evidence" value="ECO:0007669"/>
    <property type="project" value="TreeGrafter"/>
</dbReference>
<dbReference type="InterPro" id="IPR030678">
    <property type="entry name" value="Peptide/Ni-bd"/>
</dbReference>
<evidence type="ECO:0000259" key="11">
    <source>
        <dbReference type="Pfam" id="PF00496"/>
    </source>
</evidence>
<comment type="subcellular location">
    <subcellularLocation>
        <location evidence="1">Periplasm</location>
    </subcellularLocation>
</comment>
<gene>
    <name evidence="12" type="primary">oppA</name>
    <name evidence="13" type="ORF">BS639_07925</name>
    <name evidence="12" type="ORF">ITX54_13310</name>
</gene>
<dbReference type="PANTHER" id="PTHR30290">
    <property type="entry name" value="PERIPLASMIC BINDING COMPONENT OF ABC TRANSPORTER"/>
    <property type="match status" value="1"/>
</dbReference>
<evidence type="ECO:0000256" key="8">
    <source>
        <dbReference type="ARBA" id="ARBA00063980"/>
    </source>
</evidence>
<dbReference type="GO" id="GO:1904680">
    <property type="term" value="F:peptide transmembrane transporter activity"/>
    <property type="evidence" value="ECO:0007669"/>
    <property type="project" value="TreeGrafter"/>
</dbReference>
<evidence type="ECO:0000256" key="1">
    <source>
        <dbReference type="ARBA" id="ARBA00004418"/>
    </source>
</evidence>
<evidence type="ECO:0000313" key="13">
    <source>
        <dbReference type="EMBL" id="ORJ21870.1"/>
    </source>
</evidence>
<dbReference type="InterPro" id="IPR039424">
    <property type="entry name" value="SBP_5"/>
</dbReference>
<dbReference type="EMBL" id="MRWD01000014">
    <property type="protein sequence ID" value="ORJ21870.1"/>
    <property type="molecule type" value="Genomic_DNA"/>
</dbReference>
<evidence type="ECO:0000256" key="9">
    <source>
        <dbReference type="ARBA" id="ARBA00072558"/>
    </source>
</evidence>
<keyword evidence="5" id="KW-0574">Periplasm</keyword>
<feature type="signal peptide" evidence="10">
    <location>
        <begin position="1"/>
        <end position="28"/>
    </location>
</feature>
<evidence type="ECO:0000313" key="14">
    <source>
        <dbReference type="Proteomes" id="UP000192722"/>
    </source>
</evidence>
<dbReference type="Gene3D" id="3.10.105.10">
    <property type="entry name" value="Dipeptide-binding Protein, Domain 3"/>
    <property type="match status" value="1"/>
</dbReference>
<name>A0AA41BX02_9GAMM</name>
<evidence type="ECO:0000256" key="6">
    <source>
        <dbReference type="ARBA" id="ARBA00022927"/>
    </source>
</evidence>
<evidence type="ECO:0000256" key="7">
    <source>
        <dbReference type="ARBA" id="ARBA00023157"/>
    </source>
</evidence>
<dbReference type="InterPro" id="IPR023765">
    <property type="entry name" value="SBP_5_CS"/>
</dbReference>
<keyword evidence="4 10" id="KW-0732">Signal</keyword>
<keyword evidence="6" id="KW-0653">Protein transport</keyword>
<reference evidence="13 14" key="2">
    <citation type="journal article" date="2017" name="Int. J. Syst. Evol. Microbiol.">
        <title>Rouxiella badensis sp. nov. and Rouxiella silvae sp. nov. isolated from peat bog soil in Germany and emendation of the genus description.</title>
        <authorList>
            <person name="Le Fleche-Mateos A."/>
            <person name="Kugler J.H."/>
            <person name="Hansen S.H."/>
            <person name="Syldatk C."/>
            <person name="Hausmann R."/>
            <person name="Lomprez F."/>
            <person name="Vandenbogaert M."/>
            <person name="Manuguerra J.C."/>
            <person name="Grimont P.A."/>
        </authorList>
    </citation>
    <scope>NUCLEOTIDE SEQUENCE [LARGE SCALE GENOMIC DNA]</scope>
    <source>
        <strain evidence="13 14">213</strain>
    </source>
</reference>
<dbReference type="SUPFAM" id="SSF53850">
    <property type="entry name" value="Periplasmic binding protein-like II"/>
    <property type="match status" value="1"/>
</dbReference>
<dbReference type="GO" id="GO:0043190">
    <property type="term" value="C:ATP-binding cassette (ABC) transporter complex"/>
    <property type="evidence" value="ECO:0007669"/>
    <property type="project" value="InterPro"/>
</dbReference>
<dbReference type="Proteomes" id="UP000192722">
    <property type="component" value="Unassembled WGS sequence"/>
</dbReference>
<feature type="domain" description="Solute-binding protein family 5" evidence="11">
    <location>
        <begin position="85"/>
        <end position="468"/>
    </location>
</feature>
<reference evidence="12" key="3">
    <citation type="submission" date="2020-11" db="EMBL/GenBank/DDBJ databases">
        <authorList>
            <person name="Lee S.D."/>
        </authorList>
    </citation>
    <scope>NUCLEOTIDE SEQUENCE</scope>
    <source>
        <strain evidence="12">SAP-2</strain>
    </source>
</reference>
<reference evidence="12" key="4">
    <citation type="submission" date="2022-09" db="EMBL/GenBank/DDBJ databases">
        <title>Rouxiella aceris sp. nov., isolated from tree sap and emended description of the genus Rhouxiella.</title>
        <authorList>
            <person name="Kim I.S."/>
        </authorList>
    </citation>
    <scope>NUCLEOTIDE SEQUENCE</scope>
    <source>
        <strain evidence="12">SAP-2</strain>
    </source>
</reference>
<dbReference type="PIRSF" id="PIRSF002741">
    <property type="entry name" value="MppA"/>
    <property type="match status" value="1"/>
</dbReference>
<keyword evidence="7" id="KW-1015">Disulfide bond</keyword>
<reference evidence="13" key="1">
    <citation type="submission" date="2016-12" db="EMBL/GenBank/DDBJ databases">
        <authorList>
            <person name="Le Fleche-Mateos A."/>
        </authorList>
    </citation>
    <scope>NUCLEOTIDE SEQUENCE</scope>
    <source>
        <strain evidence="13">213</strain>
    </source>
</reference>
<dbReference type="PROSITE" id="PS01040">
    <property type="entry name" value="SBP_BACTERIAL_5"/>
    <property type="match status" value="1"/>
</dbReference>
<dbReference type="GO" id="GO:0015833">
    <property type="term" value="P:peptide transport"/>
    <property type="evidence" value="ECO:0007669"/>
    <property type="project" value="TreeGrafter"/>
</dbReference>
<sequence length="548" mass="61687">MTNITKKHLLAAAILAAVGAVTSVSSFAAVVPAGVQLSDKQELVRNNGSEVQSLDPHKVEGVPESNVIRDLLEGLVNTSVKDGSVIPGVAESWDNKDFKVWTFHLRKDAKWSNGQPVTAADFVYSWERLADPKTASPYESYLQYGHIVNIDDIIAGKKSPDTLGVKAIDDHTLEVTLSEPVPYFVKMLSHTAMKPVYKPAVEKFGDKWTQPENYVSNGAYKLKTWTVNERIVLVRNPEYWDNAKTVLNQVTFLPISSEVSDVNRYRSGEIDMTYNNLPIELFSKLKKDIPDQLHADPYLCTYYYEINNQKAPFTDNRVRTALKLGLDRDIIVNKVKAQGDLPAYGFTPPYTDGTDGKLTPPAWFKETQDQRNAEGRKLLAEAGFTKDKPLTFSLLYNSSDLHKKLAIAAAAIWKKNLGVDVKLENQEWKTFLETRHQGNFDVARAGWCSDYNEPTSFLNIMLSDSSNNTSHYKSPAFDKFIADALKVKTDQERAAIYQQAEQQLDKDSAIVPVYYYVNARLVKQYVGGYTGKDPQDNVYDKDLYIIKH</sequence>
<dbReference type="AlphaFoldDB" id="A0AA41BX02"/>
<proteinExistence type="inferred from homology"/>
<dbReference type="Proteomes" id="UP000705283">
    <property type="component" value="Unassembled WGS sequence"/>
</dbReference>
<evidence type="ECO:0000313" key="12">
    <source>
        <dbReference type="EMBL" id="MBF6637636.1"/>
    </source>
</evidence>
<organism evidence="12 15">
    <name type="scientific">Rouxiella silvae</name>
    <dbReference type="NCBI Taxonomy" id="1646373"/>
    <lineage>
        <taxon>Bacteria</taxon>
        <taxon>Pseudomonadati</taxon>
        <taxon>Pseudomonadota</taxon>
        <taxon>Gammaproteobacteria</taxon>
        <taxon>Enterobacterales</taxon>
        <taxon>Yersiniaceae</taxon>
        <taxon>Rouxiella</taxon>
    </lineage>
</organism>
<dbReference type="EMBL" id="JADMKS010000005">
    <property type="protein sequence ID" value="MBF6637636.1"/>
    <property type="molecule type" value="Genomic_DNA"/>
</dbReference>
<dbReference type="FunFam" id="3.10.105.10:FF:000001">
    <property type="entry name" value="Oligopeptide ABC transporter, oligopeptide-binding protein"/>
    <property type="match status" value="1"/>
</dbReference>
<dbReference type="FunFam" id="3.40.190.10:FF:000018">
    <property type="entry name" value="Oligopeptide ABC transporter, oligopeptide-binding protein"/>
    <property type="match status" value="1"/>
</dbReference>
<dbReference type="PANTHER" id="PTHR30290:SF10">
    <property type="entry name" value="PERIPLASMIC OLIGOPEPTIDE-BINDING PROTEIN-RELATED"/>
    <property type="match status" value="1"/>
</dbReference>
<accession>A0AA41BX02</accession>
<comment type="subunit">
    <text evidence="8">The complex is composed of two ATP-binding proteins (OppD and OppF), two transmembrane proteins (OppB and OppC) and a solute-binding protein (OppA).</text>
</comment>
<evidence type="ECO:0000256" key="2">
    <source>
        <dbReference type="ARBA" id="ARBA00005695"/>
    </source>
</evidence>
<dbReference type="InterPro" id="IPR000914">
    <property type="entry name" value="SBP_5_dom"/>
</dbReference>
<dbReference type="Gene3D" id="3.90.76.10">
    <property type="entry name" value="Dipeptide-binding Protein, Domain 1"/>
    <property type="match status" value="1"/>
</dbReference>
<dbReference type="GO" id="GO:0015031">
    <property type="term" value="P:protein transport"/>
    <property type="evidence" value="ECO:0007669"/>
    <property type="project" value="UniProtKB-KW"/>
</dbReference>
<protein>
    <recommendedName>
        <fullName evidence="9">Periplasmic oligopeptide-binding protein OppA</fullName>
    </recommendedName>
</protein>
<dbReference type="NCBIfam" id="NF011684">
    <property type="entry name" value="PRK15104.1"/>
    <property type="match status" value="1"/>
</dbReference>
<keyword evidence="3" id="KW-0813">Transport</keyword>
<evidence type="ECO:0000256" key="4">
    <source>
        <dbReference type="ARBA" id="ARBA00022729"/>
    </source>
</evidence>
<evidence type="ECO:0000256" key="5">
    <source>
        <dbReference type="ARBA" id="ARBA00022764"/>
    </source>
</evidence>
<evidence type="ECO:0000256" key="3">
    <source>
        <dbReference type="ARBA" id="ARBA00022448"/>
    </source>
</evidence>